<organism evidence="6 7">
    <name type="scientific">Nannocystis punicea</name>
    <dbReference type="NCBI Taxonomy" id="2995304"/>
    <lineage>
        <taxon>Bacteria</taxon>
        <taxon>Pseudomonadati</taxon>
        <taxon>Myxococcota</taxon>
        <taxon>Polyangia</taxon>
        <taxon>Nannocystales</taxon>
        <taxon>Nannocystaceae</taxon>
        <taxon>Nannocystis</taxon>
    </lineage>
</organism>
<proteinExistence type="inferred from homology"/>
<dbReference type="InterPro" id="IPR039424">
    <property type="entry name" value="SBP_5"/>
</dbReference>
<evidence type="ECO:0000313" key="6">
    <source>
        <dbReference type="EMBL" id="WAS96242.1"/>
    </source>
</evidence>
<evidence type="ECO:0000313" key="7">
    <source>
        <dbReference type="Proteomes" id="UP001164459"/>
    </source>
</evidence>
<evidence type="ECO:0000256" key="3">
    <source>
        <dbReference type="ARBA" id="ARBA00022448"/>
    </source>
</evidence>
<gene>
    <name evidence="6" type="ORF">O0S08_08765</name>
</gene>
<protein>
    <submittedName>
        <fullName evidence="6">ABC transporter substrate-binding protein</fullName>
    </submittedName>
</protein>
<evidence type="ECO:0000256" key="1">
    <source>
        <dbReference type="ARBA" id="ARBA00004196"/>
    </source>
</evidence>
<dbReference type="PANTHER" id="PTHR30290">
    <property type="entry name" value="PERIPLASMIC BINDING COMPONENT OF ABC TRANSPORTER"/>
    <property type="match status" value="1"/>
</dbReference>
<dbReference type="SUPFAM" id="SSF53850">
    <property type="entry name" value="Periplasmic binding protein-like II"/>
    <property type="match status" value="1"/>
</dbReference>
<dbReference type="EMBL" id="CP114040">
    <property type="protein sequence ID" value="WAS96242.1"/>
    <property type="molecule type" value="Genomic_DNA"/>
</dbReference>
<comment type="subcellular location">
    <subcellularLocation>
        <location evidence="1">Cell envelope</location>
    </subcellularLocation>
</comment>
<sequence>MDAAVGCHGRRLTTPRAALACLALALVACSRHTEVDSGDGAAGSAPQTAGERTVHLGLETAFHSLDPADAADSVSRRLTSQIYDTLLDWDPHADPPRLVPELLTDLPEISPDGLTYSLRLREGPQFHGDACLKDQARPVRAGDVAASLLRVTPGKHAAWSLLAGRVAGLDDWHRATSRAPAPIDFDDVAGTVTIRLTRPQPEFAALLAHPALAIVPPECVDYYDGSGPERPRFAKHPVGSGPYRFDHAASEYPRTAVLVAAEGRAPRPYPQPPDRPPLPCTHVPAAARVILTHFQHGEPALRAFQAGELAAIVPGQAQFAEVVALGRPVPGALPPGTGLEKFPVAAVDLLYFNMASPEIGHHPDPARARENLALRRAIARAIDVPRYLEVVRNGAWAEASASVLPREVSPRLDLDDATAQRDLDGALQILADAGLSGRTFLLTYWGGPSEPERQEAALMREFLRPLGVDLRFTPRDNFLFDPGLRAGAHLFGLRFDADYLDPSNFLSSMTCGAADNLAGFCDPAYDAAYAAFAALPPGPARDEAARGLQARLGEQMPVRPIDQPSAWFLHQRWLGGLVRHPLAGLRVELLCPNMP</sequence>
<evidence type="ECO:0000256" key="4">
    <source>
        <dbReference type="ARBA" id="ARBA00022729"/>
    </source>
</evidence>
<reference evidence="6" key="1">
    <citation type="submission" date="2022-11" db="EMBL/GenBank/DDBJ databases">
        <title>Minimal conservation of predation-associated metabolite biosynthetic gene clusters underscores biosynthetic potential of Myxococcota including descriptions for ten novel species: Archangium lansinium sp. nov., Myxococcus landrumus sp. nov., Nannocystis bai.</title>
        <authorList>
            <person name="Ahearne A."/>
            <person name="Stevens C."/>
            <person name="Dowd S."/>
        </authorList>
    </citation>
    <scope>NUCLEOTIDE SEQUENCE</scope>
    <source>
        <strain evidence="6">Fl3</strain>
    </source>
</reference>
<evidence type="ECO:0000259" key="5">
    <source>
        <dbReference type="Pfam" id="PF00496"/>
    </source>
</evidence>
<dbReference type="PANTHER" id="PTHR30290:SF10">
    <property type="entry name" value="PERIPLASMIC OLIGOPEPTIDE-BINDING PROTEIN-RELATED"/>
    <property type="match status" value="1"/>
</dbReference>
<dbReference type="Gene3D" id="3.10.105.10">
    <property type="entry name" value="Dipeptide-binding Protein, Domain 3"/>
    <property type="match status" value="1"/>
</dbReference>
<dbReference type="InterPro" id="IPR000914">
    <property type="entry name" value="SBP_5_dom"/>
</dbReference>
<evidence type="ECO:0000256" key="2">
    <source>
        <dbReference type="ARBA" id="ARBA00005695"/>
    </source>
</evidence>
<dbReference type="Gene3D" id="3.40.190.10">
    <property type="entry name" value="Periplasmic binding protein-like II"/>
    <property type="match status" value="1"/>
</dbReference>
<keyword evidence="3" id="KW-0813">Transport</keyword>
<accession>A0ABY7HAV0</accession>
<keyword evidence="4" id="KW-0732">Signal</keyword>
<dbReference type="Proteomes" id="UP001164459">
    <property type="component" value="Chromosome"/>
</dbReference>
<name>A0ABY7HAV0_9BACT</name>
<feature type="domain" description="Solute-binding protein family 5" evidence="5">
    <location>
        <begin position="98"/>
        <end position="512"/>
    </location>
</feature>
<dbReference type="Pfam" id="PF00496">
    <property type="entry name" value="SBP_bac_5"/>
    <property type="match status" value="1"/>
</dbReference>
<comment type="similarity">
    <text evidence="2">Belongs to the bacterial solute-binding protein 5 family.</text>
</comment>
<keyword evidence="7" id="KW-1185">Reference proteome</keyword>
<dbReference type="RefSeq" id="WP_269038583.1">
    <property type="nucleotide sequence ID" value="NZ_CP114040.1"/>
</dbReference>